<protein>
    <submittedName>
        <fullName evidence="7">DoxX family protein</fullName>
    </submittedName>
</protein>
<keyword evidence="2 6" id="KW-0812">Transmembrane</keyword>
<gene>
    <name evidence="7" type="ORF">EFW17_00860</name>
</gene>
<reference evidence="7 8" key="1">
    <citation type="submission" date="2018-11" db="EMBL/GenBank/DDBJ databases">
        <title>The genome draft of YIM 96095.</title>
        <authorList>
            <person name="Tang S.-K."/>
            <person name="Chunyu W.-X."/>
            <person name="Feng Y.-Z."/>
        </authorList>
    </citation>
    <scope>NUCLEOTIDE SEQUENCE [LARGE SCALE GENOMIC DNA]</scope>
    <source>
        <strain evidence="7 8">YIM 96095</strain>
    </source>
</reference>
<evidence type="ECO:0000256" key="4">
    <source>
        <dbReference type="ARBA" id="ARBA00023136"/>
    </source>
</evidence>
<dbReference type="Pfam" id="PF07681">
    <property type="entry name" value="DoxX"/>
    <property type="match status" value="1"/>
</dbReference>
<keyword evidence="3 6" id="KW-1133">Transmembrane helix</keyword>
<dbReference type="GO" id="GO:0016020">
    <property type="term" value="C:membrane"/>
    <property type="evidence" value="ECO:0007669"/>
    <property type="project" value="UniProtKB-SubCell"/>
</dbReference>
<keyword evidence="8" id="KW-1185">Reference proteome</keyword>
<evidence type="ECO:0000256" key="5">
    <source>
        <dbReference type="SAM" id="MobiDB-lite"/>
    </source>
</evidence>
<evidence type="ECO:0000256" key="6">
    <source>
        <dbReference type="SAM" id="Phobius"/>
    </source>
</evidence>
<feature type="region of interest" description="Disordered" evidence="5">
    <location>
        <begin position="134"/>
        <end position="177"/>
    </location>
</feature>
<feature type="transmembrane region" description="Helical" evidence="6">
    <location>
        <begin position="65"/>
        <end position="89"/>
    </location>
</feature>
<evidence type="ECO:0000256" key="2">
    <source>
        <dbReference type="ARBA" id="ARBA00022692"/>
    </source>
</evidence>
<organism evidence="7 8">
    <name type="scientific">Halostreptopolyspora alba</name>
    <dbReference type="NCBI Taxonomy" id="2487137"/>
    <lineage>
        <taxon>Bacteria</taxon>
        <taxon>Bacillati</taxon>
        <taxon>Actinomycetota</taxon>
        <taxon>Actinomycetes</taxon>
        <taxon>Streptosporangiales</taxon>
        <taxon>Nocardiopsidaceae</taxon>
        <taxon>Halostreptopolyspora</taxon>
    </lineage>
</organism>
<accession>A0A3N0EHP3</accession>
<feature type="compositionally biased region" description="Basic and acidic residues" evidence="5">
    <location>
        <begin position="145"/>
        <end position="157"/>
    </location>
</feature>
<sequence length="177" mass="18388">MPRATLYDTATLALRLAVSGLFAHHAWRTIEDGALAAGRLSEFGIPAADTLSLALPHVELAGATAFALGTLTPLAGAILAVLGGGALWLALTAPASLAPDATPAFLVLTVAACLPPIVHTGRFATDHLTFTRPSSSRHRTAAVRSSRDTETSPKRPEQAPPLPYPEGRAATTRPTRT</sequence>
<keyword evidence="4 6" id="KW-0472">Membrane</keyword>
<name>A0A3N0EHP3_9ACTN</name>
<evidence type="ECO:0000313" key="7">
    <source>
        <dbReference type="EMBL" id="RNL87406.1"/>
    </source>
</evidence>
<dbReference type="EMBL" id="RJMB01000001">
    <property type="protein sequence ID" value="RNL87406.1"/>
    <property type="molecule type" value="Genomic_DNA"/>
</dbReference>
<evidence type="ECO:0000256" key="3">
    <source>
        <dbReference type="ARBA" id="ARBA00022989"/>
    </source>
</evidence>
<evidence type="ECO:0000313" key="8">
    <source>
        <dbReference type="Proteomes" id="UP000269198"/>
    </source>
</evidence>
<comment type="subcellular location">
    <subcellularLocation>
        <location evidence="1">Membrane</location>
        <topology evidence="1">Multi-pass membrane protein</topology>
    </subcellularLocation>
</comment>
<proteinExistence type="predicted"/>
<evidence type="ECO:0000256" key="1">
    <source>
        <dbReference type="ARBA" id="ARBA00004141"/>
    </source>
</evidence>
<dbReference type="AlphaFoldDB" id="A0A3N0EHP3"/>
<dbReference type="RefSeq" id="WP_123199271.1">
    <property type="nucleotide sequence ID" value="NZ_RJMB01000001.1"/>
</dbReference>
<dbReference type="OrthoDB" id="3430891at2"/>
<feature type="transmembrane region" description="Helical" evidence="6">
    <location>
        <begin position="101"/>
        <end position="118"/>
    </location>
</feature>
<dbReference type="InterPro" id="IPR032808">
    <property type="entry name" value="DoxX"/>
</dbReference>
<dbReference type="Proteomes" id="UP000269198">
    <property type="component" value="Unassembled WGS sequence"/>
</dbReference>
<comment type="caution">
    <text evidence="7">The sequence shown here is derived from an EMBL/GenBank/DDBJ whole genome shotgun (WGS) entry which is preliminary data.</text>
</comment>